<feature type="domain" description="Pyruvate carboxyltransferase" evidence="4">
    <location>
        <begin position="4"/>
        <end position="274"/>
    </location>
</feature>
<keyword evidence="6" id="KW-1185">Reference proteome</keyword>
<keyword evidence="3 5" id="KW-0456">Lyase</keyword>
<comment type="similarity">
    <text evidence="1">Belongs to the HMG-CoA lyase family.</text>
</comment>
<gene>
    <name evidence="5" type="ORF">ACFQZJ_05765</name>
</gene>
<dbReference type="PANTHER" id="PTHR42738:SF7">
    <property type="entry name" value="HYDROXYMETHYLGLUTARYL-COA LYASE"/>
    <property type="match status" value="1"/>
</dbReference>
<dbReference type="InterPro" id="IPR000891">
    <property type="entry name" value="PYR_CT"/>
</dbReference>
<protein>
    <submittedName>
        <fullName evidence="5">Hydroxymethylglutaryl-CoA lyase</fullName>
    </submittedName>
</protein>
<dbReference type="PROSITE" id="PS50991">
    <property type="entry name" value="PYR_CT"/>
    <property type="match status" value="1"/>
</dbReference>
<evidence type="ECO:0000256" key="2">
    <source>
        <dbReference type="ARBA" id="ARBA00022723"/>
    </source>
</evidence>
<sequence>MSDQVKIIECPRDAMQGIKTFIPTKDKVRYIQSLLGCGFDTIDFGSFVSPKAIPQMVDTAKVLAQLDLSKTNSKLLAIVANVRGAKEAATHPEIDYLGFPFSISENFQMRNTHKTIAESVVTLKEIFSVAENAGKEVVTYISMGFGNPYGDPWNVEIVGEWTEKLAGMGAKILSLSDTVGTSDAETIDYLFSNLIPKYPQIEFGAHLHTTPTKWHEKVAAAYNAGCRRFDGAVQGFGGCPMAKDELTGNMPTEKMLSFFTEQKAHSGVNWLVFEAAYNKASELFNTYH</sequence>
<dbReference type="CDD" id="cd07938">
    <property type="entry name" value="DRE_TIM_HMGL"/>
    <property type="match status" value="1"/>
</dbReference>
<dbReference type="PANTHER" id="PTHR42738">
    <property type="entry name" value="HYDROXYMETHYLGLUTARYL-COA LYASE"/>
    <property type="match status" value="1"/>
</dbReference>
<evidence type="ECO:0000256" key="3">
    <source>
        <dbReference type="ARBA" id="ARBA00023239"/>
    </source>
</evidence>
<proteinExistence type="inferred from homology"/>
<keyword evidence="2" id="KW-0479">Metal-binding</keyword>
<dbReference type="GO" id="GO:0016829">
    <property type="term" value="F:lyase activity"/>
    <property type="evidence" value="ECO:0007669"/>
    <property type="project" value="UniProtKB-KW"/>
</dbReference>
<reference evidence="6" key="1">
    <citation type="journal article" date="2019" name="Int. J. Syst. Evol. Microbiol.">
        <title>The Global Catalogue of Microorganisms (GCM) 10K type strain sequencing project: providing services to taxonomists for standard genome sequencing and annotation.</title>
        <authorList>
            <consortium name="The Broad Institute Genomics Platform"/>
            <consortium name="The Broad Institute Genome Sequencing Center for Infectious Disease"/>
            <person name="Wu L."/>
            <person name="Ma J."/>
        </authorList>
    </citation>
    <scope>NUCLEOTIDE SEQUENCE [LARGE SCALE GENOMIC DNA]</scope>
    <source>
        <strain evidence="6">CCUG 61948</strain>
    </source>
</reference>
<dbReference type="RefSeq" id="WP_379933139.1">
    <property type="nucleotide sequence ID" value="NZ_JBHTHY010000003.1"/>
</dbReference>
<dbReference type="Gene3D" id="3.20.20.70">
    <property type="entry name" value="Aldolase class I"/>
    <property type="match status" value="1"/>
</dbReference>
<dbReference type="EMBL" id="JBHTHY010000003">
    <property type="protein sequence ID" value="MFD0796957.1"/>
    <property type="molecule type" value="Genomic_DNA"/>
</dbReference>
<organism evidence="5 6">
    <name type="scientific">Maribacter chungangensis</name>
    <dbReference type="NCBI Taxonomy" id="1069117"/>
    <lineage>
        <taxon>Bacteria</taxon>
        <taxon>Pseudomonadati</taxon>
        <taxon>Bacteroidota</taxon>
        <taxon>Flavobacteriia</taxon>
        <taxon>Flavobacteriales</taxon>
        <taxon>Flavobacteriaceae</taxon>
        <taxon>Maribacter</taxon>
    </lineage>
</organism>
<dbReference type="Pfam" id="PF00682">
    <property type="entry name" value="HMGL-like"/>
    <property type="match status" value="1"/>
</dbReference>
<evidence type="ECO:0000313" key="6">
    <source>
        <dbReference type="Proteomes" id="UP001597012"/>
    </source>
</evidence>
<dbReference type="InterPro" id="IPR043594">
    <property type="entry name" value="HMGL"/>
</dbReference>
<dbReference type="Proteomes" id="UP001597012">
    <property type="component" value="Unassembled WGS sequence"/>
</dbReference>
<dbReference type="SUPFAM" id="SSF51569">
    <property type="entry name" value="Aldolase"/>
    <property type="match status" value="1"/>
</dbReference>
<evidence type="ECO:0000313" key="5">
    <source>
        <dbReference type="EMBL" id="MFD0796957.1"/>
    </source>
</evidence>
<evidence type="ECO:0000256" key="1">
    <source>
        <dbReference type="ARBA" id="ARBA00009405"/>
    </source>
</evidence>
<evidence type="ECO:0000259" key="4">
    <source>
        <dbReference type="PROSITE" id="PS50991"/>
    </source>
</evidence>
<name>A0ABW3B0X2_9FLAO</name>
<dbReference type="InterPro" id="IPR013785">
    <property type="entry name" value="Aldolase_TIM"/>
</dbReference>
<accession>A0ABW3B0X2</accession>
<comment type="caution">
    <text evidence="5">The sequence shown here is derived from an EMBL/GenBank/DDBJ whole genome shotgun (WGS) entry which is preliminary data.</text>
</comment>